<dbReference type="PATRIC" id="fig|80852.17.peg.309"/>
<dbReference type="InterPro" id="IPR005883">
    <property type="entry name" value="PilM"/>
</dbReference>
<keyword evidence="2" id="KW-1185">Reference proteome</keyword>
<dbReference type="Proteomes" id="UP000032427">
    <property type="component" value="Chromosome 1"/>
</dbReference>
<gene>
    <name evidence="1" type="primary">pilM</name>
    <name evidence="1" type="ORF">AWOD_I_0303</name>
</gene>
<dbReference type="PANTHER" id="PTHR32432">
    <property type="entry name" value="CELL DIVISION PROTEIN FTSA-RELATED"/>
    <property type="match status" value="1"/>
</dbReference>
<dbReference type="GeneID" id="28539835"/>
<dbReference type="Gene3D" id="3.30.1490.300">
    <property type="match status" value="1"/>
</dbReference>
<dbReference type="OrthoDB" id="9773403at2"/>
<dbReference type="AlphaFoldDB" id="A0A090IMB8"/>
<dbReference type="Gene3D" id="3.30.420.40">
    <property type="match status" value="2"/>
</dbReference>
<evidence type="ECO:0000313" key="2">
    <source>
        <dbReference type="Proteomes" id="UP000032427"/>
    </source>
</evidence>
<dbReference type="SUPFAM" id="SSF53067">
    <property type="entry name" value="Actin-like ATPase domain"/>
    <property type="match status" value="2"/>
</dbReference>
<dbReference type="NCBIfam" id="TIGR01175">
    <property type="entry name" value="pilM"/>
    <property type="match status" value="1"/>
</dbReference>
<evidence type="ECO:0000313" key="1">
    <source>
        <dbReference type="EMBL" id="CED70398.1"/>
    </source>
</evidence>
<name>A0A090IMB8_9GAMM</name>
<protein>
    <submittedName>
        <fullName evidence="1">Fimbrial assembly protein PilM</fullName>
    </submittedName>
</protein>
<sequence length="332" mass="37162">MIYPTITGLDIGHHSIKAVSVRLKKGQLELVACFELLLPESAFIDANTLHIEEIKPYLSQLKKKLKLNQKRIAFSIPDSSIISKVIQIDSQLDEKETEFAIAHTFEQQSSFSQEELSIDYVEIKQRDVLSTQMVTYQIFATRKDVVQSRQNSFKSAGFSPVLADAHSHGLLALWQQAVLVYPTNSNWMLVDIGHFQTTFCIAPPTGNFFSKSVAFGASLSVNETEKMEDVPINLSTETKFFAQLFAHIQRQSTLYSSTHHHKVEGIWLTGGGSMIPGLSDLLSYELSLPVIELVLPSLINVSHKKIMQPNKQANQYASALGLALRGVKWLTR</sequence>
<dbReference type="InterPro" id="IPR043129">
    <property type="entry name" value="ATPase_NBD"/>
</dbReference>
<dbReference type="EMBL" id="LN554846">
    <property type="protein sequence ID" value="CED70398.1"/>
    <property type="molecule type" value="Genomic_DNA"/>
</dbReference>
<dbReference type="PIRSF" id="PIRSF019169">
    <property type="entry name" value="PilM"/>
    <property type="match status" value="1"/>
</dbReference>
<dbReference type="HOGENOM" id="CLU_050686_2_0_6"/>
<dbReference type="Pfam" id="PF11104">
    <property type="entry name" value="PilM_2"/>
    <property type="match status" value="1"/>
</dbReference>
<proteinExistence type="predicted"/>
<dbReference type="PANTHER" id="PTHR32432:SF3">
    <property type="entry name" value="ETHANOLAMINE UTILIZATION PROTEIN EUTJ"/>
    <property type="match status" value="1"/>
</dbReference>
<reference evidence="2" key="1">
    <citation type="submission" date="2014-09" db="EMBL/GenBank/DDBJ databases">
        <authorList>
            <person name="Hjerde E."/>
        </authorList>
    </citation>
    <scope>NUCLEOTIDE SEQUENCE [LARGE SCALE GENOMIC DNA]</scope>
    <source>
        <strain evidence="2">06/09/139</strain>
    </source>
</reference>
<dbReference type="KEGG" id="awd:AWOD_I_0303"/>
<dbReference type="CDD" id="cd24049">
    <property type="entry name" value="ASKHA_NBD_PilM"/>
    <property type="match status" value="1"/>
</dbReference>
<dbReference type="InterPro" id="IPR050696">
    <property type="entry name" value="FtsA/MreB"/>
</dbReference>
<dbReference type="STRING" id="80852.AWOD_I_0303"/>
<organism evidence="1 2">
    <name type="scientific">Aliivibrio wodanis</name>
    <dbReference type="NCBI Taxonomy" id="80852"/>
    <lineage>
        <taxon>Bacteria</taxon>
        <taxon>Pseudomonadati</taxon>
        <taxon>Pseudomonadota</taxon>
        <taxon>Gammaproteobacteria</taxon>
        <taxon>Vibrionales</taxon>
        <taxon>Vibrionaceae</taxon>
        <taxon>Aliivibrio</taxon>
    </lineage>
</organism>
<accession>A0A090IMB8</accession>